<dbReference type="Proteomes" id="UP000030151">
    <property type="component" value="Unassembled WGS sequence"/>
</dbReference>
<dbReference type="PANTHER" id="PTHR46082:SF11">
    <property type="entry name" value="AAA+ ATPASE DOMAIN-CONTAINING PROTEIN-RELATED"/>
    <property type="match status" value="1"/>
</dbReference>
<sequence>MSYYKFNEDFVESGDLITAYVWCMRDGTIGKATLFNEAKNIYDSGELGIGGGASSENHDIRLGDVVVSTPCGKEGGVIQYDFGKAVQNRSFQYTKLLDQPPTALRTALNGIKAQYKRKGHRLQEEIEIALCNNPRLRKRYERPDVGIDTLFKAYTTHDSSCTTLCSDDPDNLVSRPMREQDEDNIVEAHRWTVGSVLGTLLDCRSNTTQARVTAACPYERQVMSLDIGQAAGKELKTY</sequence>
<accession>A0A014MZ06</accession>
<dbReference type="HOGENOM" id="CLU_1166077_0_0_1"/>
<dbReference type="InterPro" id="IPR035994">
    <property type="entry name" value="Nucleoside_phosphorylase_sf"/>
</dbReference>
<proteinExistence type="predicted"/>
<dbReference type="PANTHER" id="PTHR46082">
    <property type="entry name" value="ATP/GTP-BINDING PROTEIN-RELATED"/>
    <property type="match status" value="1"/>
</dbReference>
<dbReference type="GO" id="GO:0009116">
    <property type="term" value="P:nucleoside metabolic process"/>
    <property type="evidence" value="ECO:0007669"/>
    <property type="project" value="InterPro"/>
</dbReference>
<comment type="caution">
    <text evidence="1">The sequence shown here is derived from an EMBL/GenBank/DDBJ whole genome shotgun (WGS) entry which is preliminary data.</text>
</comment>
<dbReference type="Gene3D" id="3.40.50.1580">
    <property type="entry name" value="Nucleoside phosphorylase domain"/>
    <property type="match status" value="1"/>
</dbReference>
<evidence type="ECO:0000313" key="2">
    <source>
        <dbReference type="Proteomes" id="UP000030151"/>
    </source>
</evidence>
<dbReference type="AlphaFoldDB" id="A0A014MZ06"/>
<reference evidence="1 2" key="1">
    <citation type="submission" date="2014-02" db="EMBL/GenBank/DDBJ databases">
        <title>The genome sequence of the entomopathogenic fungus Metarhizium robertsii ARSEF 2575.</title>
        <authorList>
            <person name="Giuliano Garisto Donzelli B."/>
            <person name="Roe B.A."/>
            <person name="Macmil S.L."/>
            <person name="Krasnoff S.B."/>
            <person name="Gibson D.M."/>
        </authorList>
    </citation>
    <scope>NUCLEOTIDE SEQUENCE [LARGE SCALE GENOMIC DNA]</scope>
    <source>
        <strain evidence="1 2">ARSEF 2575</strain>
    </source>
</reference>
<gene>
    <name evidence="1" type="ORF">X797_009410</name>
</gene>
<dbReference type="EMBL" id="JELW01000036">
    <property type="protein sequence ID" value="EXU97501.1"/>
    <property type="molecule type" value="Genomic_DNA"/>
</dbReference>
<dbReference type="GO" id="GO:0003824">
    <property type="term" value="F:catalytic activity"/>
    <property type="evidence" value="ECO:0007669"/>
    <property type="project" value="InterPro"/>
</dbReference>
<name>A0A014MZ06_9HYPO</name>
<protein>
    <submittedName>
        <fullName evidence="1">Uncharacterized protein</fullName>
    </submittedName>
</protein>
<organism evidence="1 2">
    <name type="scientific">Metarhizium robertsii</name>
    <dbReference type="NCBI Taxonomy" id="568076"/>
    <lineage>
        <taxon>Eukaryota</taxon>
        <taxon>Fungi</taxon>
        <taxon>Dikarya</taxon>
        <taxon>Ascomycota</taxon>
        <taxon>Pezizomycotina</taxon>
        <taxon>Sordariomycetes</taxon>
        <taxon>Hypocreomycetidae</taxon>
        <taxon>Hypocreales</taxon>
        <taxon>Clavicipitaceae</taxon>
        <taxon>Metarhizium</taxon>
    </lineage>
</organism>
<evidence type="ECO:0000313" key="1">
    <source>
        <dbReference type="EMBL" id="EXU97501.1"/>
    </source>
</evidence>
<dbReference type="OrthoDB" id="2862635at2759"/>
<dbReference type="InterPro" id="IPR053137">
    <property type="entry name" value="NLR-like"/>
</dbReference>